<evidence type="ECO:0000259" key="1">
    <source>
        <dbReference type="Pfam" id="PF01979"/>
    </source>
</evidence>
<dbReference type="Gene3D" id="2.30.40.10">
    <property type="entry name" value="Urease, subunit C, domain 1"/>
    <property type="match status" value="1"/>
</dbReference>
<dbReference type="GO" id="GO:0016810">
    <property type="term" value="F:hydrolase activity, acting on carbon-nitrogen (but not peptide) bonds"/>
    <property type="evidence" value="ECO:0007669"/>
    <property type="project" value="InterPro"/>
</dbReference>
<proteinExistence type="predicted"/>
<comment type="caution">
    <text evidence="2">The sequence shown here is derived from an EMBL/GenBank/DDBJ whole genome shotgun (WGS) entry which is preliminary data.</text>
</comment>
<evidence type="ECO:0000313" key="3">
    <source>
        <dbReference type="Proteomes" id="UP000471521"/>
    </source>
</evidence>
<dbReference type="PANTHER" id="PTHR43135:SF3">
    <property type="entry name" value="ALPHA-D-RIBOSE 1-METHYLPHOSPHONATE 5-TRIPHOSPHATE DIPHOSPHATASE"/>
    <property type="match status" value="1"/>
</dbReference>
<protein>
    <submittedName>
        <fullName evidence="2">Amidohydrolase family protein</fullName>
    </submittedName>
</protein>
<dbReference type="Gene3D" id="3.20.20.140">
    <property type="entry name" value="Metal-dependent hydrolases"/>
    <property type="match status" value="1"/>
</dbReference>
<dbReference type="SUPFAM" id="SSF51556">
    <property type="entry name" value="Metallo-dependent hydrolases"/>
    <property type="match status" value="1"/>
</dbReference>
<dbReference type="PANTHER" id="PTHR43135">
    <property type="entry name" value="ALPHA-D-RIBOSE 1-METHYLPHOSPHONATE 5-TRIPHOSPHATE DIPHOSPHATASE"/>
    <property type="match status" value="1"/>
</dbReference>
<dbReference type="EMBL" id="WUUU01000019">
    <property type="protein sequence ID" value="MXR19892.1"/>
    <property type="molecule type" value="Genomic_DNA"/>
</dbReference>
<dbReference type="RefSeq" id="WP_159525461.1">
    <property type="nucleotide sequence ID" value="NZ_WUUU01000019.1"/>
</dbReference>
<organism evidence="2 3">
    <name type="scientific">Halobacterium bonnevillei</name>
    <dbReference type="NCBI Taxonomy" id="2692200"/>
    <lineage>
        <taxon>Archaea</taxon>
        <taxon>Methanobacteriati</taxon>
        <taxon>Methanobacteriota</taxon>
        <taxon>Stenosarchaea group</taxon>
        <taxon>Halobacteria</taxon>
        <taxon>Halobacteriales</taxon>
        <taxon>Halobacteriaceae</taxon>
        <taxon>Halobacterium</taxon>
    </lineage>
</organism>
<gene>
    <name evidence="2" type="ORF">GRX66_04485</name>
</gene>
<dbReference type="Proteomes" id="UP000471521">
    <property type="component" value="Unassembled WGS sequence"/>
</dbReference>
<feature type="domain" description="Amidohydrolase-related" evidence="1">
    <location>
        <begin position="55"/>
        <end position="404"/>
    </location>
</feature>
<dbReference type="CDD" id="cd01299">
    <property type="entry name" value="Met_dep_hydrolase_A"/>
    <property type="match status" value="1"/>
</dbReference>
<dbReference type="InterPro" id="IPR011059">
    <property type="entry name" value="Metal-dep_hydrolase_composite"/>
</dbReference>
<sequence length="406" mass="43203">MRVFDAARVVDGRRDEAIRDARLVVDDDGTVAAVGPRESTEAPPDAEHVEFPDRTIVPGFVDAHVHLQGARSMDVADWTTTPDSLAAARATADLRSLASAGFTSVRDLGSSVGLGLRAALEEDEIAGPRVFTSGPAISQTGGHGDVHDLPYEWVADGTPLSTLADGVDECRRAARKRVRDGADCLKIMTTGGVLSERDSPDVRQFTDDEIRAVTAEADRAGLEVAAHAQGTAGIKAALRNGATTIEHGFQMDSKCIDLLKDCGGTFVPTLAVMFRITDRGDDHGVPEWGLRKARAARDDHIDAVERAYEAGVSIGAGTDFMGPELVPHGENALEMELLVNEIGFSEMEALQAGTRGAARTLPRNDLGALEDGNRGDFAVLADDPLSDISAVRRVEATYIDGERVEP</sequence>
<accession>A0A6B0SLR8</accession>
<dbReference type="AlphaFoldDB" id="A0A6B0SLR8"/>
<dbReference type="Pfam" id="PF01979">
    <property type="entry name" value="Amidohydro_1"/>
    <property type="match status" value="1"/>
</dbReference>
<reference evidence="2 3" key="1">
    <citation type="submission" date="2019-12" db="EMBL/GenBank/DDBJ databases">
        <title>Isolation and characterization of three novel carbon monoxide-oxidizing members of Halobacteria from salione crusts and soils.</title>
        <authorList>
            <person name="Myers M.R."/>
            <person name="King G.M."/>
        </authorList>
    </citation>
    <scope>NUCLEOTIDE SEQUENCE [LARGE SCALE GENOMIC DNA]</scope>
    <source>
        <strain evidence="2 3">PCN9</strain>
    </source>
</reference>
<dbReference type="InterPro" id="IPR006680">
    <property type="entry name" value="Amidohydro-rel"/>
</dbReference>
<dbReference type="InterPro" id="IPR051781">
    <property type="entry name" value="Metallo-dep_Hydrolase"/>
</dbReference>
<dbReference type="InterPro" id="IPR057744">
    <property type="entry name" value="OTAase-like"/>
</dbReference>
<keyword evidence="3" id="KW-1185">Reference proteome</keyword>
<dbReference type="InterPro" id="IPR032466">
    <property type="entry name" value="Metal_Hydrolase"/>
</dbReference>
<dbReference type="OrthoDB" id="24954at2157"/>
<keyword evidence="2" id="KW-0378">Hydrolase</keyword>
<dbReference type="SUPFAM" id="SSF51338">
    <property type="entry name" value="Composite domain of metallo-dependent hydrolases"/>
    <property type="match status" value="1"/>
</dbReference>
<name>A0A6B0SLR8_9EURY</name>
<evidence type="ECO:0000313" key="2">
    <source>
        <dbReference type="EMBL" id="MXR19892.1"/>
    </source>
</evidence>